<reference evidence="1 2" key="1">
    <citation type="journal article" date="2019" name="Int. J. Syst. Evol. Microbiol.">
        <title>The Global Catalogue of Microorganisms (GCM) 10K type strain sequencing project: providing services to taxonomists for standard genome sequencing and annotation.</title>
        <authorList>
            <consortium name="The Broad Institute Genomics Platform"/>
            <consortium name="The Broad Institute Genome Sequencing Center for Infectious Disease"/>
            <person name="Wu L."/>
            <person name="Ma J."/>
        </authorList>
    </citation>
    <scope>NUCLEOTIDE SEQUENCE [LARGE SCALE GENOMIC DNA]</scope>
    <source>
        <strain evidence="1 2">JCM 4087</strain>
    </source>
</reference>
<gene>
    <name evidence="1" type="ORF">GCM10020221_30510</name>
</gene>
<dbReference type="Proteomes" id="UP001501102">
    <property type="component" value="Unassembled WGS sequence"/>
</dbReference>
<evidence type="ECO:0000313" key="1">
    <source>
        <dbReference type="EMBL" id="GAA2932610.1"/>
    </source>
</evidence>
<accession>A0ABN3WZG9</accession>
<dbReference type="EMBL" id="BAAAXZ010000114">
    <property type="protein sequence ID" value="GAA2932610.1"/>
    <property type="molecule type" value="Genomic_DNA"/>
</dbReference>
<keyword evidence="2" id="KW-1185">Reference proteome</keyword>
<comment type="caution">
    <text evidence="1">The sequence shown here is derived from an EMBL/GenBank/DDBJ whole genome shotgun (WGS) entry which is preliminary data.</text>
</comment>
<name>A0ABN3WZG9_STRTU</name>
<evidence type="ECO:0000313" key="2">
    <source>
        <dbReference type="Proteomes" id="UP001501102"/>
    </source>
</evidence>
<organism evidence="1 2">
    <name type="scientific">Streptomyces thioluteus</name>
    <dbReference type="NCBI Taxonomy" id="66431"/>
    <lineage>
        <taxon>Bacteria</taxon>
        <taxon>Bacillati</taxon>
        <taxon>Actinomycetota</taxon>
        <taxon>Actinomycetes</taxon>
        <taxon>Kitasatosporales</taxon>
        <taxon>Streptomycetaceae</taxon>
        <taxon>Streptomyces</taxon>
    </lineage>
</organism>
<sequence>MELHLALGHHVEAVARVAFVEQGVAPRESDLAHGGAQLSGLLVIERREERGAPQNVVHEFSPCRHAQRTVVPMMPVGKTV</sequence>
<protein>
    <submittedName>
        <fullName evidence="1">Uncharacterized protein</fullName>
    </submittedName>
</protein>
<proteinExistence type="predicted"/>